<protein>
    <submittedName>
        <fullName evidence="1">Uncharacterized protein</fullName>
    </submittedName>
</protein>
<proteinExistence type="predicted"/>
<dbReference type="Proteomes" id="UP000652007">
    <property type="component" value="Unassembled WGS sequence"/>
</dbReference>
<name>A0A927DF83_KLEPN</name>
<dbReference type="EMBL" id="JACXTH010000002">
    <property type="protein sequence ID" value="MBD3704703.1"/>
    <property type="molecule type" value="Genomic_DNA"/>
</dbReference>
<organism evidence="1 2">
    <name type="scientific">Klebsiella pneumoniae</name>
    <dbReference type="NCBI Taxonomy" id="573"/>
    <lineage>
        <taxon>Bacteria</taxon>
        <taxon>Pseudomonadati</taxon>
        <taxon>Pseudomonadota</taxon>
        <taxon>Gammaproteobacteria</taxon>
        <taxon>Enterobacterales</taxon>
        <taxon>Enterobacteriaceae</taxon>
        <taxon>Klebsiella/Raoultella group</taxon>
        <taxon>Klebsiella</taxon>
        <taxon>Klebsiella pneumoniae complex</taxon>
    </lineage>
</organism>
<sequence>MQGIGRDGRHLTGGDPGTCLVVAGSERQGKPARARAAQRHLMIQYDRLTMVKQLHANTLRPIVGGVIAQNAMPPGGEGSAPSTRRGNRDRAVAIQLQRERGVAGGFADAAEVVKHRRRELDQGWRGVIH</sequence>
<gene>
    <name evidence="1" type="ORF">IE990_21955</name>
</gene>
<evidence type="ECO:0000313" key="2">
    <source>
        <dbReference type="Proteomes" id="UP000652007"/>
    </source>
</evidence>
<evidence type="ECO:0000313" key="1">
    <source>
        <dbReference type="EMBL" id="MBD3704703.1"/>
    </source>
</evidence>
<accession>A0A927DF83</accession>
<reference evidence="1" key="1">
    <citation type="submission" date="2020-07" db="EMBL/GenBank/DDBJ databases">
        <title>Clinical and genomic characterization of carbapenemase-producing Enterobacterales causing secondary infections during the COVID-19 crisis at a New York City hospital.</title>
        <authorList>
            <person name="Gomez-Simmonds A."/>
            <person name="Annavajhala M.K."/>
            <person name="Uhlemann A.-C."/>
        </authorList>
    </citation>
    <scope>NUCLEOTIDE SEQUENCE</scope>
    <source>
        <strain evidence="1">NK1596</strain>
    </source>
</reference>
<comment type="caution">
    <text evidence="1">The sequence shown here is derived from an EMBL/GenBank/DDBJ whole genome shotgun (WGS) entry which is preliminary data.</text>
</comment>
<dbReference type="AlphaFoldDB" id="A0A927DF83"/>